<proteinExistence type="inferred from homology"/>
<dbReference type="PROSITE" id="PS51679">
    <property type="entry name" value="SAM_MT_C5"/>
    <property type="match status" value="1"/>
</dbReference>
<evidence type="ECO:0000256" key="3">
    <source>
        <dbReference type="ARBA" id="ARBA00022679"/>
    </source>
</evidence>
<dbReference type="Pfam" id="PF00145">
    <property type="entry name" value="DNA_methylase"/>
    <property type="match status" value="1"/>
</dbReference>
<evidence type="ECO:0000256" key="5">
    <source>
        <dbReference type="ARBA" id="ARBA00022747"/>
    </source>
</evidence>
<keyword evidence="5" id="KW-0680">Restriction system</keyword>
<dbReference type="InterPro" id="IPR029063">
    <property type="entry name" value="SAM-dependent_MTases_sf"/>
</dbReference>
<dbReference type="PRINTS" id="PR00105">
    <property type="entry name" value="C5METTRFRASE"/>
</dbReference>
<dbReference type="AlphaFoldDB" id="A0A239CIH9"/>
<evidence type="ECO:0000256" key="6">
    <source>
        <dbReference type="ARBA" id="ARBA00047422"/>
    </source>
</evidence>
<keyword evidence="9" id="KW-1185">Reference proteome</keyword>
<evidence type="ECO:0000256" key="7">
    <source>
        <dbReference type="PROSITE-ProRule" id="PRU01016"/>
    </source>
</evidence>
<dbReference type="GO" id="GO:0003886">
    <property type="term" value="F:DNA (cytosine-5-)-methyltransferase activity"/>
    <property type="evidence" value="ECO:0007669"/>
    <property type="project" value="UniProtKB-EC"/>
</dbReference>
<keyword evidence="3 7" id="KW-0808">Transferase</keyword>
<dbReference type="Gene3D" id="3.90.120.10">
    <property type="entry name" value="DNA Methylase, subunit A, domain 2"/>
    <property type="match status" value="1"/>
</dbReference>
<gene>
    <name evidence="8" type="ORF">SAMN04488503_3128</name>
</gene>
<accession>A0A239CIH9</accession>
<evidence type="ECO:0000256" key="4">
    <source>
        <dbReference type="ARBA" id="ARBA00022691"/>
    </source>
</evidence>
<feature type="active site" evidence="7">
    <location>
        <position position="73"/>
    </location>
</feature>
<keyword evidence="2 7" id="KW-0489">Methyltransferase</keyword>
<dbReference type="PANTHER" id="PTHR46098:SF1">
    <property type="entry name" value="TRNA (CYTOSINE(38)-C(5))-METHYLTRANSFERASE"/>
    <property type="match status" value="1"/>
</dbReference>
<dbReference type="RefSeq" id="WP_218819435.1">
    <property type="nucleotide sequence ID" value="NZ_FZOC01000008.1"/>
</dbReference>
<dbReference type="InterPro" id="IPR001525">
    <property type="entry name" value="C5_MeTfrase"/>
</dbReference>
<name>A0A239CIH9_9BACT</name>
<dbReference type="EC" id="2.1.1.37" evidence="1"/>
<evidence type="ECO:0000256" key="2">
    <source>
        <dbReference type="ARBA" id="ARBA00022603"/>
    </source>
</evidence>
<evidence type="ECO:0000313" key="8">
    <source>
        <dbReference type="EMBL" id="SNS19501.1"/>
    </source>
</evidence>
<comment type="catalytic activity">
    <reaction evidence="6">
        <text>a 2'-deoxycytidine in DNA + S-adenosyl-L-methionine = a 5-methyl-2'-deoxycytidine in DNA + S-adenosyl-L-homocysteine + H(+)</text>
        <dbReference type="Rhea" id="RHEA:13681"/>
        <dbReference type="Rhea" id="RHEA-COMP:11369"/>
        <dbReference type="Rhea" id="RHEA-COMP:11370"/>
        <dbReference type="ChEBI" id="CHEBI:15378"/>
        <dbReference type="ChEBI" id="CHEBI:57856"/>
        <dbReference type="ChEBI" id="CHEBI:59789"/>
        <dbReference type="ChEBI" id="CHEBI:85452"/>
        <dbReference type="ChEBI" id="CHEBI:85454"/>
        <dbReference type="EC" id="2.1.1.37"/>
    </reaction>
</comment>
<dbReference type="GO" id="GO:0009307">
    <property type="term" value="P:DNA restriction-modification system"/>
    <property type="evidence" value="ECO:0007669"/>
    <property type="project" value="UniProtKB-KW"/>
</dbReference>
<comment type="similarity">
    <text evidence="7">Belongs to the class I-like SAM-binding methyltransferase superfamily. C5-methyltransferase family.</text>
</comment>
<dbReference type="Proteomes" id="UP000198324">
    <property type="component" value="Unassembled WGS sequence"/>
</dbReference>
<dbReference type="InterPro" id="IPR050750">
    <property type="entry name" value="C5-MTase"/>
</dbReference>
<sequence>MLDLFCGGGGSSRGAAMAGAEIACGVDANALAVEVYNDNFSGCGVVDRITAESEPRRLEGHGPFDMILASPECTSHTCARGRRAPCDTSRMTALHTLRYVRHFQPRWLVIENVVHMRTWERYEELLREIEDLGYGVTPQVLDASMFGVPQSRRRLFILCEFGKKPLELAPTCLHPVPAHVILDPPGTWRCSPLDNGRRAKATLERAARAMQTLPVDEDFLVVYYGSDAAGGWQRLDRPLRTMTTLDRFGLVQRAPGGATLRMLQPRELQRAMGLPDEHLIARGCRRDQVRILGNGVCPPVMAAAVRSLAGEEIDRMRQTDGETGPRLAVAF</sequence>
<evidence type="ECO:0000313" key="9">
    <source>
        <dbReference type="Proteomes" id="UP000198324"/>
    </source>
</evidence>
<keyword evidence="4 7" id="KW-0949">S-adenosyl-L-methionine</keyword>
<dbReference type="PANTHER" id="PTHR46098">
    <property type="entry name" value="TRNA (CYTOSINE(38)-C(5))-METHYLTRANSFERASE"/>
    <property type="match status" value="1"/>
</dbReference>
<dbReference type="GO" id="GO:0032259">
    <property type="term" value="P:methylation"/>
    <property type="evidence" value="ECO:0007669"/>
    <property type="project" value="UniProtKB-KW"/>
</dbReference>
<organism evidence="8 9">
    <name type="scientific">Humidesulfovibrio mexicanus</name>
    <dbReference type="NCBI Taxonomy" id="147047"/>
    <lineage>
        <taxon>Bacteria</taxon>
        <taxon>Pseudomonadati</taxon>
        <taxon>Thermodesulfobacteriota</taxon>
        <taxon>Desulfovibrionia</taxon>
        <taxon>Desulfovibrionales</taxon>
        <taxon>Desulfovibrionaceae</taxon>
        <taxon>Humidesulfovibrio</taxon>
    </lineage>
</organism>
<dbReference type="SUPFAM" id="SSF53335">
    <property type="entry name" value="S-adenosyl-L-methionine-dependent methyltransferases"/>
    <property type="match status" value="1"/>
</dbReference>
<protein>
    <recommendedName>
        <fullName evidence="1">DNA (cytosine-5-)-methyltransferase</fullName>
        <ecNumber evidence="1">2.1.1.37</ecNumber>
    </recommendedName>
</protein>
<dbReference type="EMBL" id="FZOC01000008">
    <property type="protein sequence ID" value="SNS19501.1"/>
    <property type="molecule type" value="Genomic_DNA"/>
</dbReference>
<reference evidence="8 9" key="1">
    <citation type="submission" date="2017-06" db="EMBL/GenBank/DDBJ databases">
        <authorList>
            <person name="Kim H.J."/>
            <person name="Triplett B.A."/>
        </authorList>
    </citation>
    <scope>NUCLEOTIDE SEQUENCE [LARGE SCALE GENOMIC DNA]</scope>
    <source>
        <strain evidence="8 9">DSM 13116</strain>
    </source>
</reference>
<evidence type="ECO:0000256" key="1">
    <source>
        <dbReference type="ARBA" id="ARBA00011975"/>
    </source>
</evidence>
<dbReference type="Gene3D" id="3.40.50.150">
    <property type="entry name" value="Vaccinia Virus protein VP39"/>
    <property type="match status" value="1"/>
</dbReference>